<dbReference type="GO" id="GO:0016020">
    <property type="term" value="C:membrane"/>
    <property type="evidence" value="ECO:0007669"/>
    <property type="project" value="TreeGrafter"/>
</dbReference>
<evidence type="ECO:0000313" key="5">
    <source>
        <dbReference type="Proteomes" id="UP001172101"/>
    </source>
</evidence>
<proteinExistence type="predicted"/>
<dbReference type="EMBL" id="JAUIRO010000008">
    <property type="protein sequence ID" value="KAK0703670.1"/>
    <property type="molecule type" value="Genomic_DNA"/>
</dbReference>
<keyword evidence="2" id="KW-0472">Membrane</keyword>
<name>A0AA40DHT4_9PEZI</name>
<feature type="transmembrane region" description="Helical" evidence="2">
    <location>
        <begin position="271"/>
        <end position="296"/>
    </location>
</feature>
<dbReference type="Pfam" id="PF12051">
    <property type="entry name" value="DUF3533"/>
    <property type="match status" value="1"/>
</dbReference>
<keyword evidence="2" id="KW-1133">Transmembrane helix</keyword>
<dbReference type="GeneID" id="85326366"/>
<feature type="transmembrane region" description="Helical" evidence="2">
    <location>
        <begin position="392"/>
        <end position="413"/>
    </location>
</feature>
<organism evidence="4 5">
    <name type="scientific">Lasiosphaeria miniovina</name>
    <dbReference type="NCBI Taxonomy" id="1954250"/>
    <lineage>
        <taxon>Eukaryota</taxon>
        <taxon>Fungi</taxon>
        <taxon>Dikarya</taxon>
        <taxon>Ascomycota</taxon>
        <taxon>Pezizomycotina</taxon>
        <taxon>Sordariomycetes</taxon>
        <taxon>Sordariomycetidae</taxon>
        <taxon>Sordariales</taxon>
        <taxon>Lasiosphaeriaceae</taxon>
        <taxon>Lasiosphaeria</taxon>
    </lineage>
</organism>
<evidence type="ECO:0000313" key="4">
    <source>
        <dbReference type="EMBL" id="KAK0703670.1"/>
    </source>
</evidence>
<sequence>MRNPARTLYPKSYDTTRRLGFNDPGRKKTRRAFFMGLGSNFLYLQLLFLGLFCYVFGALFQQNGHTHNLGVVFVDYDGGAIGNAVRGAYASLESDTFITLVERPPSDFPTPADVADAVCKTRFWAGFYVAEGASDRLHDALQPDNTAASLAYDGTRVMSYVWNEALYPTAIDSAVSANIQLLASAARVAYSTGNGTGGVSSVSGPAALSVFANPWQLQSLDIQPTSQGSRAIYNTIVIILILIQEFFYLGTINGLYAQFKLYARIDPYRIIAVRVVASLAYTFIGSLCVIGTIFAFRANWDIDGSQLVLSWIALWLFAHVNFLTLDVFTIWVPPAFVPMALISWIILNITSTLLPFDLSPAFYRLGYAMPAHEVYQVLIDVWSRGCNPQLHYALPVLFAWEVASLALSTLGVFRRCHFATIGAEREAHEFKERLDAAVAFQLALERKVEKKKSDRAHRQGSTATAVTNPESINAVGTADRPATEGNDEPEEKKQPETEGGQDAASSTTSDEESEVHDELAEIIHRINTRQQRETERTGGAANFGPSFNLLFSHGDGDDDGAQ</sequence>
<keyword evidence="5" id="KW-1185">Reference proteome</keyword>
<evidence type="ECO:0000256" key="2">
    <source>
        <dbReference type="SAM" id="Phobius"/>
    </source>
</evidence>
<gene>
    <name evidence="4" type="ORF">B0T26DRAFT_732228</name>
</gene>
<feature type="compositionally biased region" description="Basic and acidic residues" evidence="1">
    <location>
        <begin position="516"/>
        <end position="536"/>
    </location>
</feature>
<protein>
    <recommendedName>
        <fullName evidence="3">DUF3533 domain-containing protein</fullName>
    </recommendedName>
</protein>
<dbReference type="Proteomes" id="UP001172101">
    <property type="component" value="Unassembled WGS sequence"/>
</dbReference>
<dbReference type="PANTHER" id="PTHR34814:SF2">
    <property type="entry name" value="DUF3533 DOMAIN-CONTAINING PROTEIN"/>
    <property type="match status" value="1"/>
</dbReference>
<comment type="caution">
    <text evidence="4">The sequence shown here is derived from an EMBL/GenBank/DDBJ whole genome shotgun (WGS) entry which is preliminary data.</text>
</comment>
<dbReference type="InterPro" id="IPR022703">
    <property type="entry name" value="DUF3533"/>
</dbReference>
<feature type="domain" description="DUF3533" evidence="3">
    <location>
        <begin position="40"/>
        <end position="404"/>
    </location>
</feature>
<dbReference type="AlphaFoldDB" id="A0AA40DHT4"/>
<feature type="transmembrane region" description="Helical" evidence="2">
    <location>
        <begin position="231"/>
        <end position="250"/>
    </location>
</feature>
<dbReference type="PANTHER" id="PTHR34814">
    <property type="entry name" value="NITROSOGUANIDINE RESISTANCE PROTEIN SNG1"/>
    <property type="match status" value="1"/>
</dbReference>
<feature type="transmembrane region" description="Helical" evidence="2">
    <location>
        <begin position="308"/>
        <end position="328"/>
    </location>
</feature>
<reference evidence="4" key="1">
    <citation type="submission" date="2023-06" db="EMBL/GenBank/DDBJ databases">
        <title>Genome-scale phylogeny and comparative genomics of the fungal order Sordariales.</title>
        <authorList>
            <consortium name="Lawrence Berkeley National Laboratory"/>
            <person name="Hensen N."/>
            <person name="Bonometti L."/>
            <person name="Westerberg I."/>
            <person name="Brannstrom I.O."/>
            <person name="Guillou S."/>
            <person name="Cros-Aarteil S."/>
            <person name="Calhoun S."/>
            <person name="Haridas S."/>
            <person name="Kuo A."/>
            <person name="Mondo S."/>
            <person name="Pangilinan J."/>
            <person name="Riley R."/>
            <person name="LaButti K."/>
            <person name="Andreopoulos B."/>
            <person name="Lipzen A."/>
            <person name="Chen C."/>
            <person name="Yanf M."/>
            <person name="Daum C."/>
            <person name="Ng V."/>
            <person name="Clum A."/>
            <person name="Steindorff A."/>
            <person name="Ohm R."/>
            <person name="Martin F."/>
            <person name="Silar P."/>
            <person name="Natvig D."/>
            <person name="Lalanne C."/>
            <person name="Gautier V."/>
            <person name="Ament-velasquez S.L."/>
            <person name="Kruys A."/>
            <person name="Hutchinson M.I."/>
            <person name="Powell A.J."/>
            <person name="Barry K."/>
            <person name="Miller A.N."/>
            <person name="Grigoriev I.V."/>
            <person name="Debuchy R."/>
            <person name="Gladieux P."/>
            <person name="Thoren M.H."/>
            <person name="Johannesson H."/>
        </authorList>
    </citation>
    <scope>NUCLEOTIDE SEQUENCE</scope>
    <source>
        <strain evidence="4">SMH2392-1A</strain>
    </source>
</reference>
<evidence type="ECO:0000259" key="3">
    <source>
        <dbReference type="Pfam" id="PF12051"/>
    </source>
</evidence>
<feature type="transmembrane region" description="Helical" evidence="2">
    <location>
        <begin position="32"/>
        <end position="60"/>
    </location>
</feature>
<dbReference type="RefSeq" id="XP_060290529.1">
    <property type="nucleotide sequence ID" value="XM_060443096.1"/>
</dbReference>
<dbReference type="InterPro" id="IPR053001">
    <property type="entry name" value="MNNG_permease-like"/>
</dbReference>
<feature type="region of interest" description="Disordered" evidence="1">
    <location>
        <begin position="451"/>
        <end position="562"/>
    </location>
</feature>
<accession>A0AA40DHT4</accession>
<keyword evidence="2" id="KW-0812">Transmembrane</keyword>
<feature type="compositionally biased region" description="Polar residues" evidence="1">
    <location>
        <begin position="459"/>
        <end position="471"/>
    </location>
</feature>
<evidence type="ECO:0000256" key="1">
    <source>
        <dbReference type="SAM" id="MobiDB-lite"/>
    </source>
</evidence>
<feature type="transmembrane region" description="Helical" evidence="2">
    <location>
        <begin position="335"/>
        <end position="356"/>
    </location>
</feature>